<gene>
    <name evidence="7" type="ORF">EKG83_24885</name>
</gene>
<protein>
    <submittedName>
        <fullName evidence="7">FAD-binding oxidoreductase</fullName>
    </submittedName>
</protein>
<dbReference type="PANTHER" id="PTHR42973:SF39">
    <property type="entry name" value="FAD-BINDING PCMH-TYPE DOMAIN-CONTAINING PROTEIN"/>
    <property type="match status" value="1"/>
</dbReference>
<dbReference type="GO" id="GO:0016491">
    <property type="term" value="F:oxidoreductase activity"/>
    <property type="evidence" value="ECO:0007669"/>
    <property type="project" value="UniProtKB-KW"/>
</dbReference>
<comment type="similarity">
    <text evidence="2">Belongs to the oxygen-dependent FAD-linked oxidoreductase family.</text>
</comment>
<dbReference type="PANTHER" id="PTHR42973">
    <property type="entry name" value="BINDING OXIDOREDUCTASE, PUTATIVE (AFU_ORTHOLOGUE AFUA_1G17690)-RELATED"/>
    <property type="match status" value="1"/>
</dbReference>
<evidence type="ECO:0000256" key="2">
    <source>
        <dbReference type="ARBA" id="ARBA00005466"/>
    </source>
</evidence>
<dbReference type="Pfam" id="PF08031">
    <property type="entry name" value="BBE"/>
    <property type="match status" value="1"/>
</dbReference>
<proteinExistence type="inferred from homology"/>
<dbReference type="Pfam" id="PF01565">
    <property type="entry name" value="FAD_binding_4"/>
    <property type="match status" value="1"/>
</dbReference>
<dbReference type="InterPro" id="IPR050416">
    <property type="entry name" value="FAD-linked_Oxidoreductase"/>
</dbReference>
<evidence type="ECO:0000313" key="8">
    <source>
        <dbReference type="Proteomes" id="UP000325787"/>
    </source>
</evidence>
<organism evidence="7 8">
    <name type="scientific">Saccharothrix syringae</name>
    <name type="common">Nocardiopsis syringae</name>
    <dbReference type="NCBI Taxonomy" id="103733"/>
    <lineage>
        <taxon>Bacteria</taxon>
        <taxon>Bacillati</taxon>
        <taxon>Actinomycetota</taxon>
        <taxon>Actinomycetes</taxon>
        <taxon>Pseudonocardiales</taxon>
        <taxon>Pseudonocardiaceae</taxon>
        <taxon>Saccharothrix</taxon>
    </lineage>
</organism>
<dbReference type="SUPFAM" id="SSF56176">
    <property type="entry name" value="FAD-binding/transporter-associated domain-like"/>
    <property type="match status" value="1"/>
</dbReference>
<accession>A0A5Q0H2R6</accession>
<name>A0A5Q0H2R6_SACSY</name>
<dbReference type="OrthoDB" id="9775082at2"/>
<dbReference type="Gene3D" id="3.40.462.20">
    <property type="match status" value="1"/>
</dbReference>
<dbReference type="RefSeq" id="WP_051766672.1">
    <property type="nucleotide sequence ID" value="NZ_CP034550.1"/>
</dbReference>
<evidence type="ECO:0000256" key="3">
    <source>
        <dbReference type="ARBA" id="ARBA00022630"/>
    </source>
</evidence>
<dbReference type="AlphaFoldDB" id="A0A5Q0H2R6"/>
<evidence type="ECO:0000256" key="1">
    <source>
        <dbReference type="ARBA" id="ARBA00001974"/>
    </source>
</evidence>
<dbReference type="InterPro" id="IPR036318">
    <property type="entry name" value="FAD-bd_PCMH-like_sf"/>
</dbReference>
<evidence type="ECO:0000256" key="4">
    <source>
        <dbReference type="ARBA" id="ARBA00022827"/>
    </source>
</evidence>
<dbReference type="InterPro" id="IPR016167">
    <property type="entry name" value="FAD-bd_PCMH_sub1"/>
</dbReference>
<feature type="domain" description="FAD-binding PCMH-type" evidence="6">
    <location>
        <begin position="32"/>
        <end position="201"/>
    </location>
</feature>
<sequence length="426" mass="45331">MTDHDTPPPDLAARAVTPGHPDYDRLRSTYAWPGSPALLLRPTDPDQVARALTHARTRPLPLAIRSGGHGISGRATNDGGIVIDLTALHGVEVLDHRLVRVGAGARWGDVARTLAPHGLAISSGDYGDVGVGGLATSGGQGLLARAHGLTVDRVRAATVVLADGRTVRADADHHPDLFWALRGAGGNLGVVTSFDIEAVELSDVVHAAFTHDATDTAAFLRAWGDLVEHAPRELTAFLTLVRAQDHRIAQTRAVWAGDDTGAAAAALQPFLDLAPVHRHHADLLPYAAIMAPDHARHRGQGRGRSRSALVEHLDPRTTDVVADLFTAGHTAHLEVRAVGGAVNDVPADVPAYAHRDRNFSLAAVLDTGPAAWDRLDADAIHLSFETHDQAAALTKVFPPDTLARLRRVKAAYDPDNVFRHNFPVTP</sequence>
<dbReference type="EMBL" id="CP034550">
    <property type="protein sequence ID" value="QFZ20215.1"/>
    <property type="molecule type" value="Genomic_DNA"/>
</dbReference>
<evidence type="ECO:0000313" key="7">
    <source>
        <dbReference type="EMBL" id="QFZ20215.1"/>
    </source>
</evidence>
<dbReference type="InterPro" id="IPR016169">
    <property type="entry name" value="FAD-bd_PCMH_sub2"/>
</dbReference>
<dbReference type="Gene3D" id="3.30.43.10">
    <property type="entry name" value="Uridine Diphospho-n-acetylenolpyruvylglucosamine Reductase, domain 2"/>
    <property type="match status" value="1"/>
</dbReference>
<reference evidence="8" key="1">
    <citation type="journal article" date="2021" name="Curr. Microbiol.">
        <title>Complete genome of nocamycin-producing strain Saccharothrix syringae NRRL B-16468 reveals the biosynthetic potential for secondary metabolites.</title>
        <authorList>
            <person name="Mo X."/>
            <person name="Yang S."/>
        </authorList>
    </citation>
    <scope>NUCLEOTIDE SEQUENCE [LARGE SCALE GENOMIC DNA]</scope>
    <source>
        <strain evidence="8">ATCC 51364 / DSM 43886 / JCM 6844 / KCTC 9398 / NBRC 14523 / NRRL B-16468 / INA 2240</strain>
    </source>
</reference>
<keyword evidence="3" id="KW-0285">Flavoprotein</keyword>
<evidence type="ECO:0000259" key="6">
    <source>
        <dbReference type="PROSITE" id="PS51387"/>
    </source>
</evidence>
<dbReference type="Proteomes" id="UP000325787">
    <property type="component" value="Chromosome"/>
</dbReference>
<comment type="cofactor">
    <cofactor evidence="1">
        <name>FAD</name>
        <dbReference type="ChEBI" id="CHEBI:57692"/>
    </cofactor>
</comment>
<dbReference type="Gene3D" id="3.30.465.10">
    <property type="match status" value="1"/>
</dbReference>
<dbReference type="PROSITE" id="PS51387">
    <property type="entry name" value="FAD_PCMH"/>
    <property type="match status" value="1"/>
</dbReference>
<keyword evidence="8" id="KW-1185">Reference proteome</keyword>
<dbReference type="InterPro" id="IPR016166">
    <property type="entry name" value="FAD-bd_PCMH"/>
</dbReference>
<evidence type="ECO:0000256" key="5">
    <source>
        <dbReference type="ARBA" id="ARBA00023002"/>
    </source>
</evidence>
<dbReference type="GO" id="GO:0071949">
    <property type="term" value="F:FAD binding"/>
    <property type="evidence" value="ECO:0007669"/>
    <property type="project" value="InterPro"/>
</dbReference>
<keyword evidence="5" id="KW-0560">Oxidoreductase</keyword>
<dbReference type="InterPro" id="IPR012951">
    <property type="entry name" value="BBE"/>
</dbReference>
<dbReference type="InterPro" id="IPR006094">
    <property type="entry name" value="Oxid_FAD_bind_N"/>
</dbReference>
<dbReference type="KEGG" id="ssyi:EKG83_24885"/>
<keyword evidence="4" id="KW-0274">FAD</keyword>